<keyword evidence="4" id="KW-0804">Transcription</keyword>
<evidence type="ECO:0000256" key="5">
    <source>
        <dbReference type="ARBA" id="ARBA00023242"/>
    </source>
</evidence>
<feature type="region of interest" description="Disordered" evidence="7">
    <location>
        <begin position="1"/>
        <end position="34"/>
    </location>
</feature>
<dbReference type="PANTHER" id="PTHR11267:SF190">
    <property type="entry name" value="T-BOX TRANSCRIPTION FACTOR TBX20"/>
    <property type="match status" value="1"/>
</dbReference>
<dbReference type="InterPro" id="IPR036960">
    <property type="entry name" value="T-box_sf"/>
</dbReference>
<feature type="domain" description="T-box" evidence="8">
    <location>
        <begin position="86"/>
        <end position="269"/>
    </location>
</feature>
<dbReference type="Pfam" id="PF00907">
    <property type="entry name" value="T-box"/>
    <property type="match status" value="1"/>
</dbReference>
<dbReference type="GO" id="GO:0005634">
    <property type="term" value="C:nucleus"/>
    <property type="evidence" value="ECO:0007669"/>
    <property type="project" value="UniProtKB-SubCell"/>
</dbReference>
<protein>
    <recommendedName>
        <fullName evidence="8">T-box domain-containing protein</fullName>
    </recommendedName>
</protein>
<dbReference type="SUPFAM" id="SSF49417">
    <property type="entry name" value="p53-like transcription factors"/>
    <property type="match status" value="1"/>
</dbReference>
<evidence type="ECO:0000313" key="9">
    <source>
        <dbReference type="EMBL" id="RMX44904.1"/>
    </source>
</evidence>
<evidence type="ECO:0000256" key="2">
    <source>
        <dbReference type="ARBA" id="ARBA00023015"/>
    </source>
</evidence>
<dbReference type="OrthoDB" id="7442607at2759"/>
<feature type="compositionally biased region" description="Polar residues" evidence="7">
    <location>
        <begin position="1"/>
        <end position="11"/>
    </location>
</feature>
<dbReference type="GO" id="GO:0045893">
    <property type="term" value="P:positive regulation of DNA-templated transcription"/>
    <property type="evidence" value="ECO:0007669"/>
    <property type="project" value="InterPro"/>
</dbReference>
<keyword evidence="10" id="KW-1185">Reference proteome</keyword>
<dbReference type="InterPro" id="IPR008967">
    <property type="entry name" value="p53-like_TF_DNA-bd_sf"/>
</dbReference>
<dbReference type="PROSITE" id="PS50252">
    <property type="entry name" value="TBOX_3"/>
    <property type="match status" value="1"/>
</dbReference>
<accession>A0A3M6TUJ3</accession>
<dbReference type="InterPro" id="IPR046360">
    <property type="entry name" value="T-box_DNA-bd"/>
</dbReference>
<dbReference type="AlphaFoldDB" id="A0A3M6TUJ3"/>
<dbReference type="FunFam" id="2.60.40.820:FF:000008">
    <property type="entry name" value="T-box transcription factor TBX20"/>
    <property type="match status" value="1"/>
</dbReference>
<dbReference type="Gene3D" id="2.60.40.820">
    <property type="entry name" value="Transcription factor, T-box"/>
    <property type="match status" value="1"/>
</dbReference>
<dbReference type="InterPro" id="IPR001699">
    <property type="entry name" value="TF_T-box"/>
</dbReference>
<dbReference type="PRINTS" id="PR00937">
    <property type="entry name" value="TBOX"/>
</dbReference>
<gene>
    <name evidence="9" type="ORF">pdam_00012550</name>
</gene>
<dbReference type="GO" id="GO:0000785">
    <property type="term" value="C:chromatin"/>
    <property type="evidence" value="ECO:0007669"/>
    <property type="project" value="TreeGrafter"/>
</dbReference>
<feature type="compositionally biased region" description="Polar residues" evidence="7">
    <location>
        <begin position="24"/>
        <end position="34"/>
    </location>
</feature>
<reference evidence="9 10" key="1">
    <citation type="journal article" date="2018" name="Sci. Rep.">
        <title>Comparative analysis of the Pocillopora damicornis genome highlights role of immune system in coral evolution.</title>
        <authorList>
            <person name="Cunning R."/>
            <person name="Bay R.A."/>
            <person name="Gillette P."/>
            <person name="Baker A.C."/>
            <person name="Traylor-Knowles N."/>
        </authorList>
    </citation>
    <scope>NUCLEOTIDE SEQUENCE [LARGE SCALE GENOMIC DNA]</scope>
    <source>
        <strain evidence="9">RSMAS</strain>
        <tissue evidence="9">Whole animal</tissue>
    </source>
</reference>
<dbReference type="PROSITE" id="PS01283">
    <property type="entry name" value="TBOX_1"/>
    <property type="match status" value="1"/>
</dbReference>
<dbReference type="GO" id="GO:0000981">
    <property type="term" value="F:DNA-binding transcription factor activity, RNA polymerase II-specific"/>
    <property type="evidence" value="ECO:0007669"/>
    <property type="project" value="TreeGrafter"/>
</dbReference>
<sequence length="382" mass="43616">MRGSNKYTTLRLSREHSAGKMSLKHSSSQRAGNLSNNARAFSIASLVHEEELETRPDEKSLLSEREKHYSPVPRKKLKTLKPNAILEGKELWNCFYRLGTEMIITKTGRRMFPTVRVSFVDLEPDAKYAVLLDIMPLDSKRHRYSYADSAWFVAGEADAAPPKVMCVHPDSPFTGQQLERQVLSFEKVKLTNNRDDKRGNIILNSMHKYQPRIHLVKDPASENVHKTDLTEAQTFVFPETTFMAVTSYQNHLITRLKIYSNPFAKGFRDSIRFLGNTERESYLMSNGIQAYENEDGTCFLSSGALTYDSRDLFSDEIYQVSAPAQWGSWEDLSCCHSSSVTLSNSCYPHSIQCASSSDVYNRAHAWWRYPISHPEDGVLIKY</sequence>
<proteinExistence type="predicted"/>
<evidence type="ECO:0000256" key="3">
    <source>
        <dbReference type="ARBA" id="ARBA00023125"/>
    </source>
</evidence>
<keyword evidence="5 6" id="KW-0539">Nucleus</keyword>
<comment type="subcellular location">
    <subcellularLocation>
        <location evidence="1 6">Nucleus</location>
    </subcellularLocation>
</comment>
<dbReference type="Proteomes" id="UP000275408">
    <property type="component" value="Unassembled WGS sequence"/>
</dbReference>
<dbReference type="GO" id="GO:0000978">
    <property type="term" value="F:RNA polymerase II cis-regulatory region sequence-specific DNA binding"/>
    <property type="evidence" value="ECO:0007669"/>
    <property type="project" value="InterPro"/>
</dbReference>
<dbReference type="InterPro" id="IPR018186">
    <property type="entry name" value="TF_T-box_CS"/>
</dbReference>
<name>A0A3M6TUJ3_POCDA</name>
<evidence type="ECO:0000313" key="10">
    <source>
        <dbReference type="Proteomes" id="UP000275408"/>
    </source>
</evidence>
<dbReference type="EMBL" id="RCHS01002931">
    <property type="protein sequence ID" value="RMX44904.1"/>
    <property type="molecule type" value="Genomic_DNA"/>
</dbReference>
<dbReference type="PANTHER" id="PTHR11267">
    <property type="entry name" value="T-BOX PROTEIN-RELATED"/>
    <property type="match status" value="1"/>
</dbReference>
<evidence type="ECO:0000259" key="8">
    <source>
        <dbReference type="PROSITE" id="PS50252"/>
    </source>
</evidence>
<dbReference type="GO" id="GO:0048731">
    <property type="term" value="P:system development"/>
    <property type="evidence" value="ECO:0007669"/>
    <property type="project" value="UniProtKB-ARBA"/>
</dbReference>
<keyword evidence="3 6" id="KW-0238">DNA-binding</keyword>
<comment type="caution">
    <text evidence="9">The sequence shown here is derived from an EMBL/GenBank/DDBJ whole genome shotgun (WGS) entry which is preliminary data.</text>
</comment>
<comment type="caution">
    <text evidence="6">Lacks conserved residue(s) required for the propagation of feature annotation.</text>
</comment>
<dbReference type="SMART" id="SM00425">
    <property type="entry name" value="TBOX"/>
    <property type="match status" value="1"/>
</dbReference>
<evidence type="ECO:0000256" key="7">
    <source>
        <dbReference type="SAM" id="MobiDB-lite"/>
    </source>
</evidence>
<dbReference type="GO" id="GO:0001708">
    <property type="term" value="P:cell fate specification"/>
    <property type="evidence" value="ECO:0007669"/>
    <property type="project" value="TreeGrafter"/>
</dbReference>
<keyword evidence="2" id="KW-0805">Transcription regulation</keyword>
<organism evidence="9 10">
    <name type="scientific">Pocillopora damicornis</name>
    <name type="common">Cauliflower coral</name>
    <name type="synonym">Millepora damicornis</name>
    <dbReference type="NCBI Taxonomy" id="46731"/>
    <lineage>
        <taxon>Eukaryota</taxon>
        <taxon>Metazoa</taxon>
        <taxon>Cnidaria</taxon>
        <taxon>Anthozoa</taxon>
        <taxon>Hexacorallia</taxon>
        <taxon>Scleractinia</taxon>
        <taxon>Astrocoeniina</taxon>
        <taxon>Pocilloporidae</taxon>
        <taxon>Pocillopora</taxon>
    </lineage>
</organism>
<evidence type="ECO:0000256" key="4">
    <source>
        <dbReference type="ARBA" id="ARBA00023163"/>
    </source>
</evidence>
<evidence type="ECO:0000256" key="6">
    <source>
        <dbReference type="PROSITE-ProRule" id="PRU00201"/>
    </source>
</evidence>
<evidence type="ECO:0000256" key="1">
    <source>
        <dbReference type="ARBA" id="ARBA00004123"/>
    </source>
</evidence>